<feature type="transmembrane region" description="Helical" evidence="1">
    <location>
        <begin position="301"/>
        <end position="320"/>
    </location>
</feature>
<evidence type="ECO:0000313" key="3">
    <source>
        <dbReference type="Proteomes" id="UP001363622"/>
    </source>
</evidence>
<dbReference type="Proteomes" id="UP001363622">
    <property type="component" value="Unassembled WGS sequence"/>
</dbReference>
<feature type="transmembrane region" description="Helical" evidence="1">
    <location>
        <begin position="275"/>
        <end position="295"/>
    </location>
</feature>
<evidence type="ECO:0000313" key="2">
    <source>
        <dbReference type="EMBL" id="KAK7523984.1"/>
    </source>
</evidence>
<keyword evidence="1" id="KW-0472">Membrane</keyword>
<sequence>MAREGFDVPPCIPLADVIHQALETSSKTVKGMISGTIPCAGFVLLILADICARMLCTAPGNTVWAGLVLIAATIHGERRFPAKLCFFLMVQIIVLKLLDYQTLASSPGHQTPENLPKIGFADAIIIWLYTVSGPIIFSWARFMRDTWMPVFTIILYLQLLSTWLEAAENFLDDPKKETMIAALVLSWEMTIPILASLVALLQWASIQNVISQFAEVFRKGLRLIRSNWVLASPILVAAKQFGTDSYAPLGSLIEEFLLAFIHLFLYFFLSDAWRLVFVFLLLSSALQSTIHLVVFTNDQSLGSLTLLCAHVVPLALALGAKVNRKL</sequence>
<protein>
    <submittedName>
        <fullName evidence="2">Uncharacterized protein</fullName>
    </submittedName>
</protein>
<feature type="transmembrane region" description="Helical" evidence="1">
    <location>
        <begin position="31"/>
        <end position="48"/>
    </location>
</feature>
<feature type="transmembrane region" description="Helical" evidence="1">
    <location>
        <begin position="80"/>
        <end position="98"/>
    </location>
</feature>
<keyword evidence="1" id="KW-0812">Transmembrane</keyword>
<accession>A0ABR1KYQ3</accession>
<keyword evidence="1" id="KW-1133">Transmembrane helix</keyword>
<evidence type="ECO:0000256" key="1">
    <source>
        <dbReference type="SAM" id="Phobius"/>
    </source>
</evidence>
<feature type="transmembrane region" description="Helical" evidence="1">
    <location>
        <begin position="246"/>
        <end position="268"/>
    </location>
</feature>
<dbReference type="EMBL" id="JBBPHU010000001">
    <property type="protein sequence ID" value="KAK7523984.1"/>
    <property type="molecule type" value="Genomic_DNA"/>
</dbReference>
<organism evidence="2 3">
    <name type="scientific">Phyllosticta citriasiana</name>
    <dbReference type="NCBI Taxonomy" id="595635"/>
    <lineage>
        <taxon>Eukaryota</taxon>
        <taxon>Fungi</taxon>
        <taxon>Dikarya</taxon>
        <taxon>Ascomycota</taxon>
        <taxon>Pezizomycotina</taxon>
        <taxon>Dothideomycetes</taxon>
        <taxon>Dothideomycetes incertae sedis</taxon>
        <taxon>Botryosphaeriales</taxon>
        <taxon>Phyllostictaceae</taxon>
        <taxon>Phyllosticta</taxon>
    </lineage>
</organism>
<proteinExistence type="predicted"/>
<feature type="transmembrane region" description="Helical" evidence="1">
    <location>
        <begin position="146"/>
        <end position="167"/>
    </location>
</feature>
<gene>
    <name evidence="2" type="ORF">IWZ03DRAFT_366057</name>
</gene>
<comment type="caution">
    <text evidence="2">The sequence shown here is derived from an EMBL/GenBank/DDBJ whole genome shotgun (WGS) entry which is preliminary data.</text>
</comment>
<name>A0ABR1KYQ3_9PEZI</name>
<feature type="transmembrane region" description="Helical" evidence="1">
    <location>
        <begin position="119"/>
        <end position="140"/>
    </location>
</feature>
<keyword evidence="3" id="KW-1185">Reference proteome</keyword>
<feature type="transmembrane region" description="Helical" evidence="1">
    <location>
        <begin position="179"/>
        <end position="204"/>
    </location>
</feature>
<reference evidence="2 3" key="1">
    <citation type="submission" date="2024-04" db="EMBL/GenBank/DDBJ databases">
        <title>Phyllosticta paracitricarpa is synonymous to the EU quarantine fungus P. citricarpa based on phylogenomic analyses.</title>
        <authorList>
            <consortium name="Lawrence Berkeley National Laboratory"/>
            <person name="Van Ingen-Buijs V.A."/>
            <person name="Van Westerhoven A.C."/>
            <person name="Haridas S."/>
            <person name="Skiadas P."/>
            <person name="Martin F."/>
            <person name="Groenewald J.Z."/>
            <person name="Crous P.W."/>
            <person name="Seidl M.F."/>
        </authorList>
    </citation>
    <scope>NUCLEOTIDE SEQUENCE [LARGE SCALE GENOMIC DNA]</scope>
    <source>
        <strain evidence="2 3">CBS 123371</strain>
    </source>
</reference>